<evidence type="ECO:0000313" key="1">
    <source>
        <dbReference type="EMBL" id="PHM22814.1"/>
    </source>
</evidence>
<sequence>MLTHECLISRMYGLSHDLNQRHFSYPYTGVHVQIYSHNRPAVIKVQCLANGREAFIYTF</sequence>
<protein>
    <submittedName>
        <fullName evidence="1">Uncharacterized protein</fullName>
    </submittedName>
</protein>
<name>A0A2D0IM11_9GAMM</name>
<evidence type="ECO:0000313" key="2">
    <source>
        <dbReference type="EMBL" id="RKE93116.1"/>
    </source>
</evidence>
<proteinExistence type="predicted"/>
<dbReference type="Proteomes" id="UP000225605">
    <property type="component" value="Unassembled WGS sequence"/>
</dbReference>
<reference evidence="1 3" key="1">
    <citation type="journal article" date="2017" name="Nat. Microbiol.">
        <title>Natural product diversity associated with the nematode symbionts Photorhabdus and Xenorhabdus.</title>
        <authorList>
            <person name="Tobias N.J."/>
            <person name="Wolff H."/>
            <person name="Djahanschiri B."/>
            <person name="Grundmann F."/>
            <person name="Kronenwerth M."/>
            <person name="Shi Y.M."/>
            <person name="Simonyi S."/>
            <person name="Grun P."/>
            <person name="Shapiro-Ilan D."/>
            <person name="Pidot S.J."/>
            <person name="Stinear T.P."/>
            <person name="Ebersberger I."/>
            <person name="Bode H.B."/>
        </authorList>
    </citation>
    <scope>NUCLEOTIDE SEQUENCE [LARGE SCALE GENOMIC DNA]</scope>
    <source>
        <strain evidence="1 3">DSM 16337</strain>
    </source>
</reference>
<evidence type="ECO:0000313" key="4">
    <source>
        <dbReference type="Proteomes" id="UP000283568"/>
    </source>
</evidence>
<dbReference type="Proteomes" id="UP000283568">
    <property type="component" value="Unassembled WGS sequence"/>
</dbReference>
<dbReference type="EMBL" id="RAQI01000001">
    <property type="protein sequence ID" value="RKE93116.1"/>
    <property type="molecule type" value="Genomic_DNA"/>
</dbReference>
<dbReference type="EMBL" id="NIBT01000020">
    <property type="protein sequence ID" value="PHM22814.1"/>
    <property type="molecule type" value="Genomic_DNA"/>
</dbReference>
<gene>
    <name evidence="2" type="ORF">BDE27_0824</name>
    <name evidence="1" type="ORF">Xehl_03335</name>
</gene>
<evidence type="ECO:0000313" key="3">
    <source>
        <dbReference type="Proteomes" id="UP000225605"/>
    </source>
</evidence>
<comment type="caution">
    <text evidence="1">The sequence shown here is derived from an EMBL/GenBank/DDBJ whole genome shotgun (WGS) entry which is preliminary data.</text>
</comment>
<reference evidence="2 4" key="2">
    <citation type="submission" date="2018-09" db="EMBL/GenBank/DDBJ databases">
        <title>Genomic Encyclopedia of Archaeal and Bacterial Type Strains, Phase II (KMG-II): from individual species to whole genera.</title>
        <authorList>
            <person name="Goeker M."/>
        </authorList>
    </citation>
    <scope>NUCLEOTIDE SEQUENCE [LARGE SCALE GENOMIC DNA]</scope>
    <source>
        <strain evidence="2 4">DSM 16337</strain>
    </source>
</reference>
<organism evidence="1 3">
    <name type="scientific">Xenorhabdus ehlersii</name>
    <dbReference type="NCBI Taxonomy" id="290111"/>
    <lineage>
        <taxon>Bacteria</taxon>
        <taxon>Pseudomonadati</taxon>
        <taxon>Pseudomonadota</taxon>
        <taxon>Gammaproteobacteria</taxon>
        <taxon>Enterobacterales</taxon>
        <taxon>Morganellaceae</taxon>
        <taxon>Xenorhabdus</taxon>
    </lineage>
</organism>
<dbReference type="AlphaFoldDB" id="A0A2D0IM11"/>
<accession>A0A2D0IM11</accession>
<keyword evidence="4" id="KW-1185">Reference proteome</keyword>